<evidence type="ECO:0000313" key="1">
    <source>
        <dbReference type="EMBL" id="KAJ8911680.1"/>
    </source>
</evidence>
<accession>A0AAV8VBM9</accession>
<protein>
    <submittedName>
        <fullName evidence="1">Uncharacterized protein</fullName>
    </submittedName>
</protein>
<proteinExistence type="predicted"/>
<reference evidence="1 2" key="1">
    <citation type="journal article" date="2023" name="Insect Mol. Biol.">
        <title>Genome sequencing provides insights into the evolution of gene families encoding plant cell wall-degrading enzymes in longhorned beetles.</title>
        <authorList>
            <person name="Shin N.R."/>
            <person name="Okamura Y."/>
            <person name="Kirsch R."/>
            <person name="Pauchet Y."/>
        </authorList>
    </citation>
    <scope>NUCLEOTIDE SEQUENCE [LARGE SCALE GENOMIC DNA]</scope>
    <source>
        <strain evidence="1">EAD_L_NR</strain>
    </source>
</reference>
<comment type="caution">
    <text evidence="1">The sequence shown here is derived from an EMBL/GenBank/DDBJ whole genome shotgun (WGS) entry which is preliminary data.</text>
</comment>
<name>A0AAV8VBM9_9CUCU</name>
<dbReference type="AlphaFoldDB" id="A0AAV8VBM9"/>
<sequence>MTIVLVPTDDEFTMTKTEDNKKVVKKDGKKIIKQAPTKFTLELLGAENEQCGPGMERDSKGVCRTNKNL</sequence>
<organism evidence="1 2">
    <name type="scientific">Exocentrus adspersus</name>
    <dbReference type="NCBI Taxonomy" id="1586481"/>
    <lineage>
        <taxon>Eukaryota</taxon>
        <taxon>Metazoa</taxon>
        <taxon>Ecdysozoa</taxon>
        <taxon>Arthropoda</taxon>
        <taxon>Hexapoda</taxon>
        <taxon>Insecta</taxon>
        <taxon>Pterygota</taxon>
        <taxon>Neoptera</taxon>
        <taxon>Endopterygota</taxon>
        <taxon>Coleoptera</taxon>
        <taxon>Polyphaga</taxon>
        <taxon>Cucujiformia</taxon>
        <taxon>Chrysomeloidea</taxon>
        <taxon>Cerambycidae</taxon>
        <taxon>Lamiinae</taxon>
        <taxon>Acanthocinini</taxon>
        <taxon>Exocentrus</taxon>
    </lineage>
</organism>
<gene>
    <name evidence="1" type="ORF">NQ315_005759</name>
</gene>
<dbReference type="Proteomes" id="UP001159042">
    <property type="component" value="Unassembled WGS sequence"/>
</dbReference>
<keyword evidence="2" id="KW-1185">Reference proteome</keyword>
<evidence type="ECO:0000313" key="2">
    <source>
        <dbReference type="Proteomes" id="UP001159042"/>
    </source>
</evidence>
<dbReference type="EMBL" id="JANEYG010000168">
    <property type="protein sequence ID" value="KAJ8911680.1"/>
    <property type="molecule type" value="Genomic_DNA"/>
</dbReference>